<proteinExistence type="predicted"/>
<gene>
    <name evidence="2" type="ORF">H9657_18410</name>
</gene>
<dbReference type="InterPro" id="IPR000835">
    <property type="entry name" value="HTH_MarR-typ"/>
</dbReference>
<dbReference type="InterPro" id="IPR039422">
    <property type="entry name" value="MarR/SlyA-like"/>
</dbReference>
<dbReference type="SMART" id="SM00347">
    <property type="entry name" value="HTH_MARR"/>
    <property type="match status" value="1"/>
</dbReference>
<dbReference type="InterPro" id="IPR036390">
    <property type="entry name" value="WH_DNA-bd_sf"/>
</dbReference>
<dbReference type="PROSITE" id="PS50995">
    <property type="entry name" value="HTH_MARR_2"/>
    <property type="match status" value="1"/>
</dbReference>
<dbReference type="InterPro" id="IPR036388">
    <property type="entry name" value="WH-like_DNA-bd_sf"/>
</dbReference>
<dbReference type="Pfam" id="PF12802">
    <property type="entry name" value="MarR_2"/>
    <property type="match status" value="1"/>
</dbReference>
<comment type="caution">
    <text evidence="2">The sequence shown here is derived from an EMBL/GenBank/DDBJ whole genome shotgun (WGS) entry which is preliminary data.</text>
</comment>
<dbReference type="EMBL" id="JACSQV010000024">
    <property type="protein sequence ID" value="MBD7920250.1"/>
    <property type="molecule type" value="Genomic_DNA"/>
</dbReference>
<accession>A0ABR8QIJ7</accession>
<protein>
    <submittedName>
        <fullName evidence="2">MarR family transcriptional regulator</fullName>
    </submittedName>
</protein>
<dbReference type="InterPro" id="IPR011991">
    <property type="entry name" value="ArsR-like_HTH"/>
</dbReference>
<dbReference type="PANTHER" id="PTHR33164:SF103">
    <property type="entry name" value="REGULATORY PROTEIN MARR"/>
    <property type="match status" value="1"/>
</dbReference>
<evidence type="ECO:0000313" key="2">
    <source>
        <dbReference type="EMBL" id="MBD7920250.1"/>
    </source>
</evidence>
<dbReference type="PANTHER" id="PTHR33164">
    <property type="entry name" value="TRANSCRIPTIONAL REGULATOR, MARR FAMILY"/>
    <property type="match status" value="1"/>
</dbReference>
<dbReference type="Gene3D" id="1.10.10.10">
    <property type="entry name" value="Winged helix-like DNA-binding domain superfamily/Winged helix DNA-binding domain"/>
    <property type="match status" value="1"/>
</dbReference>
<feature type="domain" description="HTH marR-type" evidence="1">
    <location>
        <begin position="18"/>
        <end position="150"/>
    </location>
</feature>
<evidence type="ECO:0000313" key="3">
    <source>
        <dbReference type="Proteomes" id="UP000604241"/>
    </source>
</evidence>
<dbReference type="SUPFAM" id="SSF46785">
    <property type="entry name" value="Winged helix' DNA-binding domain"/>
    <property type="match status" value="1"/>
</dbReference>
<organism evidence="2 3">
    <name type="scientific">Cellulomonas avistercoris</name>
    <dbReference type="NCBI Taxonomy" id="2762242"/>
    <lineage>
        <taxon>Bacteria</taxon>
        <taxon>Bacillati</taxon>
        <taxon>Actinomycetota</taxon>
        <taxon>Actinomycetes</taxon>
        <taxon>Micrococcales</taxon>
        <taxon>Cellulomonadaceae</taxon>
        <taxon>Cellulomonas</taxon>
    </lineage>
</organism>
<dbReference type="RefSeq" id="WP_191784892.1">
    <property type="nucleotide sequence ID" value="NZ_JACSQV010000024.1"/>
</dbReference>
<sequence>MVTPQPAADGPPGTGSVSADVTGVLRDLAWTIHRRTPQVAGIEPLPTTELAVLMHVLESPGLSVGEVSRQLGLRQSNTSAALRTLGERGLVAREPDPDDRRVTRLVPTERARVEHEAIAEGWAGPIVDALAALPAEQAAALTAAVDALQALDRQLRAQQNTPGGAPAR</sequence>
<keyword evidence="3" id="KW-1185">Reference proteome</keyword>
<name>A0ABR8QIJ7_9CELL</name>
<dbReference type="Proteomes" id="UP000604241">
    <property type="component" value="Unassembled WGS sequence"/>
</dbReference>
<evidence type="ECO:0000259" key="1">
    <source>
        <dbReference type="PROSITE" id="PS50995"/>
    </source>
</evidence>
<dbReference type="CDD" id="cd00090">
    <property type="entry name" value="HTH_ARSR"/>
    <property type="match status" value="1"/>
</dbReference>
<reference evidence="2 3" key="1">
    <citation type="submission" date="2020-08" db="EMBL/GenBank/DDBJ databases">
        <title>A Genomic Blueprint of the Chicken Gut Microbiome.</title>
        <authorList>
            <person name="Gilroy R."/>
            <person name="Ravi A."/>
            <person name="Getino M."/>
            <person name="Pursley I."/>
            <person name="Horton D.L."/>
            <person name="Alikhan N.-F."/>
            <person name="Baker D."/>
            <person name="Gharbi K."/>
            <person name="Hall N."/>
            <person name="Watson M."/>
            <person name="Adriaenssens E.M."/>
            <person name="Foster-Nyarko E."/>
            <person name="Jarju S."/>
            <person name="Secka A."/>
            <person name="Antonio M."/>
            <person name="Oren A."/>
            <person name="Chaudhuri R."/>
            <person name="La Ragione R.M."/>
            <person name="Hildebrand F."/>
            <person name="Pallen M.J."/>
        </authorList>
    </citation>
    <scope>NUCLEOTIDE SEQUENCE [LARGE SCALE GENOMIC DNA]</scope>
    <source>
        <strain evidence="2 3">Sa3CUA2</strain>
    </source>
</reference>